<dbReference type="EMBL" id="VSWC01000131">
    <property type="protein sequence ID" value="KAA1080386.1"/>
    <property type="molecule type" value="Genomic_DNA"/>
</dbReference>
<evidence type="ECO:0000256" key="1">
    <source>
        <dbReference type="SAM" id="SignalP"/>
    </source>
</evidence>
<proteinExistence type="predicted"/>
<feature type="signal peptide" evidence="1">
    <location>
        <begin position="1"/>
        <end position="16"/>
    </location>
</feature>
<name>A0A5B0R4D2_PUCGR</name>
<dbReference type="Proteomes" id="UP000325313">
    <property type="component" value="Unassembled WGS sequence"/>
</dbReference>
<sequence length="114" mass="12489">MQLLIVIPCLIGLVHTFNGRQLPPTDITNCSLCAAESSTGHKSEKWYQISTKFKPSPVSVDPGPGPELYITHERLNAPCNKRPGEQCTQHTVVHKKCPKCTGFRVIHTCGPAPV</sequence>
<organism evidence="3 5">
    <name type="scientific">Puccinia graminis f. sp. tritici</name>
    <dbReference type="NCBI Taxonomy" id="56615"/>
    <lineage>
        <taxon>Eukaryota</taxon>
        <taxon>Fungi</taxon>
        <taxon>Dikarya</taxon>
        <taxon>Basidiomycota</taxon>
        <taxon>Pucciniomycotina</taxon>
        <taxon>Pucciniomycetes</taxon>
        <taxon>Pucciniales</taxon>
        <taxon>Pucciniaceae</taxon>
        <taxon>Puccinia</taxon>
    </lineage>
</organism>
<evidence type="ECO:0000313" key="2">
    <source>
        <dbReference type="EMBL" id="KAA1080386.1"/>
    </source>
</evidence>
<accession>A0A5B0R4D2</accession>
<dbReference type="EMBL" id="VDEP01000244">
    <property type="protein sequence ID" value="KAA1120416.1"/>
    <property type="molecule type" value="Genomic_DNA"/>
</dbReference>
<feature type="chain" id="PRO_5036138086" description="Secreted protein" evidence="1">
    <location>
        <begin position="17"/>
        <end position="114"/>
    </location>
</feature>
<evidence type="ECO:0000313" key="3">
    <source>
        <dbReference type="EMBL" id="KAA1120416.1"/>
    </source>
</evidence>
<evidence type="ECO:0008006" key="6">
    <source>
        <dbReference type="Google" id="ProtNLM"/>
    </source>
</evidence>
<reference evidence="4 5" key="1">
    <citation type="submission" date="2019-05" db="EMBL/GenBank/DDBJ databases">
        <title>Emergence of the Ug99 lineage of the wheat stem rust pathogen through somatic hybridization.</title>
        <authorList>
            <person name="Li F."/>
            <person name="Upadhyaya N.M."/>
            <person name="Sperschneider J."/>
            <person name="Matny O."/>
            <person name="Nguyen-Phuc H."/>
            <person name="Mago R."/>
            <person name="Raley C."/>
            <person name="Miller M.E."/>
            <person name="Silverstein K.A.T."/>
            <person name="Henningsen E."/>
            <person name="Hirsch C.D."/>
            <person name="Visser B."/>
            <person name="Pretorius Z.A."/>
            <person name="Steffenson B.J."/>
            <person name="Schwessinger B."/>
            <person name="Dodds P.N."/>
            <person name="Figueroa M."/>
        </authorList>
    </citation>
    <scope>NUCLEOTIDE SEQUENCE [LARGE SCALE GENOMIC DNA]</scope>
    <source>
        <strain evidence="2">21-0</strain>
        <strain evidence="3 5">Ug99</strain>
    </source>
</reference>
<evidence type="ECO:0000313" key="4">
    <source>
        <dbReference type="Proteomes" id="UP000324748"/>
    </source>
</evidence>
<comment type="caution">
    <text evidence="3">The sequence shown here is derived from an EMBL/GenBank/DDBJ whole genome shotgun (WGS) entry which is preliminary data.</text>
</comment>
<gene>
    <name evidence="2" type="ORF">PGT21_005019</name>
    <name evidence="3" type="ORF">PGTUg99_014820</name>
</gene>
<keyword evidence="4" id="KW-1185">Reference proteome</keyword>
<dbReference type="AlphaFoldDB" id="A0A5B0R4D2"/>
<keyword evidence="1" id="KW-0732">Signal</keyword>
<evidence type="ECO:0000313" key="5">
    <source>
        <dbReference type="Proteomes" id="UP000325313"/>
    </source>
</evidence>
<dbReference type="Proteomes" id="UP000324748">
    <property type="component" value="Unassembled WGS sequence"/>
</dbReference>
<protein>
    <recommendedName>
        <fullName evidence="6">Secreted protein</fullName>
    </recommendedName>
</protein>